<keyword evidence="2" id="KW-0863">Zinc-finger</keyword>
<keyword evidence="3" id="KW-0862">Zinc</keyword>
<dbReference type="InterPro" id="IPR019786">
    <property type="entry name" value="Zinc_finger_PHD-type_CS"/>
</dbReference>
<accession>A0AAN7P5G0</accession>
<reference evidence="7" key="1">
    <citation type="submission" date="2023-01" db="EMBL/GenBank/DDBJ databases">
        <title>Key to firefly adult light organ development and bioluminescence: homeobox transcription factors regulate luciferase expression and transportation to peroxisome.</title>
        <authorList>
            <person name="Fu X."/>
        </authorList>
    </citation>
    <scope>NUCLEOTIDE SEQUENCE [LARGE SCALE GENOMIC DNA]</scope>
</reference>
<proteinExistence type="predicted"/>
<dbReference type="PANTHER" id="PTHR11505">
    <property type="entry name" value="L1 TRANSPOSABLE ELEMENT-RELATED"/>
    <property type="match status" value="1"/>
</dbReference>
<keyword evidence="1" id="KW-0479">Metal-binding</keyword>
<protein>
    <recommendedName>
        <fullName evidence="5">FP protein C-terminal domain-containing protein</fullName>
    </recommendedName>
</protein>
<name>A0AAN7P5G0_9COLE</name>
<feature type="coiled-coil region" evidence="4">
    <location>
        <begin position="106"/>
        <end position="133"/>
    </location>
</feature>
<dbReference type="PROSITE" id="PS01359">
    <property type="entry name" value="ZF_PHD_1"/>
    <property type="match status" value="1"/>
</dbReference>
<dbReference type="InterPro" id="IPR004244">
    <property type="entry name" value="Transposase_22"/>
</dbReference>
<dbReference type="Gene3D" id="3.30.70.1820">
    <property type="entry name" value="L1 transposable element, RRM domain"/>
    <property type="match status" value="1"/>
</dbReference>
<dbReference type="InterPro" id="IPR013083">
    <property type="entry name" value="Znf_RING/FYVE/PHD"/>
</dbReference>
<dbReference type="Proteomes" id="UP001353858">
    <property type="component" value="Unassembled WGS sequence"/>
</dbReference>
<dbReference type="Gene3D" id="3.30.40.10">
    <property type="entry name" value="Zinc/RING finger domain, C3HC4 (zinc finger)"/>
    <property type="match status" value="1"/>
</dbReference>
<feature type="domain" description="FP protein C-terminal" evidence="5">
    <location>
        <begin position="239"/>
        <end position="289"/>
    </location>
</feature>
<dbReference type="GO" id="GO:0008270">
    <property type="term" value="F:zinc ion binding"/>
    <property type="evidence" value="ECO:0007669"/>
    <property type="project" value="UniProtKB-KW"/>
</dbReference>
<comment type="caution">
    <text evidence="6">The sequence shown here is derived from an EMBL/GenBank/DDBJ whole genome shotgun (WGS) entry which is preliminary data.</text>
</comment>
<dbReference type="InterPro" id="IPR011011">
    <property type="entry name" value="Znf_FYVE_PHD"/>
</dbReference>
<gene>
    <name evidence="6" type="ORF">RN001_012430</name>
</gene>
<dbReference type="EMBL" id="JARPUR010000005">
    <property type="protein sequence ID" value="KAK4876008.1"/>
    <property type="molecule type" value="Genomic_DNA"/>
</dbReference>
<sequence>MPTTCIKCKHRISREDIDNIICGICNAFFHGKCVSVSGNKEFWSCNDCVTKNEKSTLTEILNEIRLLRTEQSEIIKSLNLCHEKIDDCNSSLRKQEAVLCEHLNRIDVLENKTVTLQKENEVLKKEINDLQQYSRINCVELIGVPETPNENVLTTVQAVGVAVNFNITPNMIDTCHRLKINNDTNTSKKIIVKFVRRCDKEEFLRLRKVKRNLKVQDLIGEVGKHTASNNFIYINECLTSFNRQLFSQARKFKNEHNVKFLWTKGGKIFMRAKENSRIYQISKLSDFNDVH</sequence>
<dbReference type="InterPro" id="IPR057251">
    <property type="entry name" value="FP_C"/>
</dbReference>
<organism evidence="6 7">
    <name type="scientific">Aquatica leii</name>
    <dbReference type="NCBI Taxonomy" id="1421715"/>
    <lineage>
        <taxon>Eukaryota</taxon>
        <taxon>Metazoa</taxon>
        <taxon>Ecdysozoa</taxon>
        <taxon>Arthropoda</taxon>
        <taxon>Hexapoda</taxon>
        <taxon>Insecta</taxon>
        <taxon>Pterygota</taxon>
        <taxon>Neoptera</taxon>
        <taxon>Endopterygota</taxon>
        <taxon>Coleoptera</taxon>
        <taxon>Polyphaga</taxon>
        <taxon>Elateriformia</taxon>
        <taxon>Elateroidea</taxon>
        <taxon>Lampyridae</taxon>
        <taxon>Luciolinae</taxon>
        <taxon>Aquatica</taxon>
    </lineage>
</organism>
<dbReference type="AlphaFoldDB" id="A0AAN7P5G0"/>
<evidence type="ECO:0000259" key="5">
    <source>
        <dbReference type="Pfam" id="PF25298"/>
    </source>
</evidence>
<evidence type="ECO:0000313" key="7">
    <source>
        <dbReference type="Proteomes" id="UP001353858"/>
    </source>
</evidence>
<evidence type="ECO:0000256" key="2">
    <source>
        <dbReference type="ARBA" id="ARBA00022771"/>
    </source>
</evidence>
<evidence type="ECO:0000256" key="3">
    <source>
        <dbReference type="ARBA" id="ARBA00022833"/>
    </source>
</evidence>
<evidence type="ECO:0000256" key="4">
    <source>
        <dbReference type="SAM" id="Coils"/>
    </source>
</evidence>
<evidence type="ECO:0000256" key="1">
    <source>
        <dbReference type="ARBA" id="ARBA00022723"/>
    </source>
</evidence>
<dbReference type="Pfam" id="PF25298">
    <property type="entry name" value="Baculo_FP_2nd"/>
    <property type="match status" value="1"/>
</dbReference>
<dbReference type="SUPFAM" id="SSF57903">
    <property type="entry name" value="FYVE/PHD zinc finger"/>
    <property type="match status" value="1"/>
</dbReference>
<dbReference type="CDD" id="cd15489">
    <property type="entry name" value="PHD_SF"/>
    <property type="match status" value="1"/>
</dbReference>
<keyword evidence="7" id="KW-1185">Reference proteome</keyword>
<keyword evidence="4" id="KW-0175">Coiled coil</keyword>
<evidence type="ECO:0000313" key="6">
    <source>
        <dbReference type="EMBL" id="KAK4876008.1"/>
    </source>
</evidence>